<keyword evidence="1 3" id="KW-0963">Cytoplasm</keyword>
<comment type="caution">
    <text evidence="5">The sequence shown here is derived from an EMBL/GenBank/DDBJ whole genome shotgun (WGS) entry which is preliminary data.</text>
</comment>
<feature type="region of interest" description="Disordered" evidence="4">
    <location>
        <begin position="1"/>
        <end position="24"/>
    </location>
</feature>
<comment type="subcellular location">
    <subcellularLocation>
        <location evidence="3">Cytoplasm</location>
    </subcellularLocation>
</comment>
<accession>A0ABU0YQS8</accession>
<dbReference type="SUPFAM" id="SSF53927">
    <property type="entry name" value="Cytidine deaminase-like"/>
    <property type="match status" value="1"/>
</dbReference>
<evidence type="ECO:0000313" key="6">
    <source>
        <dbReference type="Proteomes" id="UP001230156"/>
    </source>
</evidence>
<dbReference type="HAMAP" id="MF_00187">
    <property type="entry name" value="FdhD"/>
    <property type="match status" value="1"/>
</dbReference>
<dbReference type="PANTHER" id="PTHR30592:SF1">
    <property type="entry name" value="SULFUR CARRIER PROTEIN FDHD"/>
    <property type="match status" value="1"/>
</dbReference>
<dbReference type="Gene3D" id="3.10.20.10">
    <property type="match status" value="1"/>
</dbReference>
<dbReference type="PANTHER" id="PTHR30592">
    <property type="entry name" value="FORMATE DEHYDROGENASE"/>
    <property type="match status" value="1"/>
</dbReference>
<keyword evidence="2 3" id="KW-0501">Molybdenum cofactor biosynthesis</keyword>
<comment type="caution">
    <text evidence="3">Lacks conserved residue(s) required for the propagation of feature annotation.</text>
</comment>
<evidence type="ECO:0000256" key="3">
    <source>
        <dbReference type="HAMAP-Rule" id="MF_00187"/>
    </source>
</evidence>
<dbReference type="InterPro" id="IPR016193">
    <property type="entry name" value="Cytidine_deaminase-like"/>
</dbReference>
<dbReference type="InterPro" id="IPR003786">
    <property type="entry name" value="FdhD"/>
</dbReference>
<dbReference type="Pfam" id="PF02634">
    <property type="entry name" value="FdhD-NarQ"/>
    <property type="match status" value="1"/>
</dbReference>
<name>A0ABU0YQS8_9PROT</name>
<organism evidence="5 6">
    <name type="scientific">Dongia sedimenti</name>
    <dbReference type="NCBI Taxonomy" id="3064282"/>
    <lineage>
        <taxon>Bacteria</taxon>
        <taxon>Pseudomonadati</taxon>
        <taxon>Pseudomonadota</taxon>
        <taxon>Alphaproteobacteria</taxon>
        <taxon>Rhodospirillales</taxon>
        <taxon>Dongiaceae</taxon>
        <taxon>Dongia</taxon>
    </lineage>
</organism>
<evidence type="ECO:0000256" key="4">
    <source>
        <dbReference type="SAM" id="MobiDB-lite"/>
    </source>
</evidence>
<dbReference type="RefSeq" id="WP_379958850.1">
    <property type="nucleotide sequence ID" value="NZ_JAUYVI010000006.1"/>
</dbReference>
<dbReference type="Gene3D" id="3.40.140.10">
    <property type="entry name" value="Cytidine Deaminase, domain 2"/>
    <property type="match status" value="1"/>
</dbReference>
<dbReference type="PIRSF" id="PIRSF015626">
    <property type="entry name" value="FdhD"/>
    <property type="match status" value="1"/>
</dbReference>
<feature type="active site" description="Cysteine persulfide intermediate" evidence="3">
    <location>
        <position position="134"/>
    </location>
</feature>
<proteinExistence type="inferred from homology"/>
<sequence length="290" mass="30811">MTAARPLETKPAPSPCGESAGAGLPQPTAEAAYQLLRRDTAGAESHAEPVAEEVPVAMVYNGLSHVVMMASPTDLEDFALGFSLTEGIIDSKSELTDCEIHAAGEGVEARIEISARAFFRLKEHRRALQGRTGCGLCGVESLDQALRDLPKLNSELRVRPQAIHRALDALPALQGLNRITHALHAAAFCTPDGEIVGVREDVGRHNAFDKLIGTLAKDEVDTGSGFALITSRCSFEMAQKAVSAGIPVLAAVSAPTHLAIKLARSYDLTLLALARSDSMKLFSGARRLQP</sequence>
<comment type="similarity">
    <text evidence="3">Belongs to the FdhD family.</text>
</comment>
<evidence type="ECO:0000313" key="5">
    <source>
        <dbReference type="EMBL" id="MDQ7250071.1"/>
    </source>
</evidence>
<reference evidence="6" key="1">
    <citation type="submission" date="2023-08" db="EMBL/GenBank/DDBJ databases">
        <title>Rhodospirillaceae gen. nov., a novel taxon isolated from the Yangtze River Yuezi River estuary sludge.</title>
        <authorList>
            <person name="Ruan L."/>
        </authorList>
    </citation>
    <scope>NUCLEOTIDE SEQUENCE [LARGE SCALE GENOMIC DNA]</scope>
    <source>
        <strain evidence="6">R-7</strain>
    </source>
</reference>
<comment type="function">
    <text evidence="3">Required for formate dehydrogenase (FDH) activity. Acts as a sulfur carrier protein that transfers sulfur from IscS to the molybdenum cofactor prior to its insertion into FDH.</text>
</comment>
<dbReference type="NCBIfam" id="TIGR00129">
    <property type="entry name" value="fdhD_narQ"/>
    <property type="match status" value="1"/>
</dbReference>
<evidence type="ECO:0000256" key="2">
    <source>
        <dbReference type="ARBA" id="ARBA00023150"/>
    </source>
</evidence>
<gene>
    <name evidence="3 5" type="primary">fdhD</name>
    <name evidence="5" type="ORF">Q8A70_20445</name>
</gene>
<protein>
    <recommendedName>
        <fullName evidence="3">Sulfur carrier protein FdhD</fullName>
    </recommendedName>
</protein>
<evidence type="ECO:0000256" key="1">
    <source>
        <dbReference type="ARBA" id="ARBA00022490"/>
    </source>
</evidence>
<dbReference type="Proteomes" id="UP001230156">
    <property type="component" value="Unassembled WGS sequence"/>
</dbReference>
<dbReference type="EMBL" id="JAUYVI010000006">
    <property type="protein sequence ID" value="MDQ7250071.1"/>
    <property type="molecule type" value="Genomic_DNA"/>
</dbReference>
<keyword evidence="6" id="KW-1185">Reference proteome</keyword>